<dbReference type="InterPro" id="IPR052158">
    <property type="entry name" value="INH-QAR"/>
</dbReference>
<dbReference type="CDD" id="cd03137">
    <property type="entry name" value="GATase1_AraC_1"/>
    <property type="match status" value="1"/>
</dbReference>
<evidence type="ECO:0000313" key="5">
    <source>
        <dbReference type="EMBL" id="TDW22028.1"/>
    </source>
</evidence>
<dbReference type="InterPro" id="IPR018060">
    <property type="entry name" value="HTH_AraC"/>
</dbReference>
<dbReference type="SMART" id="SM00342">
    <property type="entry name" value="HTH_ARAC"/>
    <property type="match status" value="1"/>
</dbReference>
<dbReference type="PANTHER" id="PTHR43130">
    <property type="entry name" value="ARAC-FAMILY TRANSCRIPTIONAL REGULATOR"/>
    <property type="match status" value="1"/>
</dbReference>
<evidence type="ECO:0000259" key="4">
    <source>
        <dbReference type="PROSITE" id="PS01124"/>
    </source>
</evidence>
<dbReference type="InterPro" id="IPR009057">
    <property type="entry name" value="Homeodomain-like_sf"/>
</dbReference>
<dbReference type="SUPFAM" id="SSF46689">
    <property type="entry name" value="Homeodomain-like"/>
    <property type="match status" value="2"/>
</dbReference>
<dbReference type="Gene3D" id="1.10.10.60">
    <property type="entry name" value="Homeodomain-like"/>
    <property type="match status" value="1"/>
</dbReference>
<keyword evidence="1" id="KW-0805">Transcription regulation</keyword>
<keyword evidence="2" id="KW-0238">DNA-binding</keyword>
<dbReference type="InterPro" id="IPR018062">
    <property type="entry name" value="HTH_AraC-typ_CS"/>
</dbReference>
<dbReference type="SUPFAM" id="SSF52317">
    <property type="entry name" value="Class I glutamine amidotransferase-like"/>
    <property type="match status" value="1"/>
</dbReference>
<protein>
    <submittedName>
        <fullName evidence="5">AraC family transcriptional regulator with amidase-like domain</fullName>
    </submittedName>
</protein>
<evidence type="ECO:0000256" key="2">
    <source>
        <dbReference type="ARBA" id="ARBA00023125"/>
    </source>
</evidence>
<dbReference type="Pfam" id="PF12833">
    <property type="entry name" value="HTH_18"/>
    <property type="match status" value="1"/>
</dbReference>
<dbReference type="GO" id="GO:0003700">
    <property type="term" value="F:DNA-binding transcription factor activity"/>
    <property type="evidence" value="ECO:0007669"/>
    <property type="project" value="InterPro"/>
</dbReference>
<dbReference type="PROSITE" id="PS00041">
    <property type="entry name" value="HTH_ARAC_FAMILY_1"/>
    <property type="match status" value="1"/>
</dbReference>
<reference evidence="5 6" key="1">
    <citation type="submission" date="2019-03" db="EMBL/GenBank/DDBJ databases">
        <title>Genomic Encyclopedia of Type Strains, Phase III (KMG-III): the genomes of soil and plant-associated and newly described type strains.</title>
        <authorList>
            <person name="Whitman W."/>
        </authorList>
    </citation>
    <scope>NUCLEOTIDE SEQUENCE [LARGE SCALE GENOMIC DNA]</scope>
    <source>
        <strain evidence="5 6">VKM Ac-2570</strain>
    </source>
</reference>
<dbReference type="AlphaFoldDB" id="A0A4R7ZYK4"/>
<dbReference type="RefSeq" id="WP_134115519.1">
    <property type="nucleotide sequence ID" value="NZ_SODF01000001.1"/>
</dbReference>
<dbReference type="EMBL" id="SODF01000001">
    <property type="protein sequence ID" value="TDW22028.1"/>
    <property type="molecule type" value="Genomic_DNA"/>
</dbReference>
<keyword evidence="3" id="KW-0804">Transcription</keyword>
<proteinExistence type="predicted"/>
<dbReference type="Gene3D" id="3.40.50.880">
    <property type="match status" value="1"/>
</dbReference>
<dbReference type="InterPro" id="IPR029062">
    <property type="entry name" value="Class_I_gatase-like"/>
</dbReference>
<gene>
    <name evidence="5" type="ORF">EV650_0860</name>
</gene>
<accession>A0A4R7ZYK4</accession>
<dbReference type="Proteomes" id="UP000295447">
    <property type="component" value="Unassembled WGS sequence"/>
</dbReference>
<dbReference type="OrthoDB" id="3194870at2"/>
<comment type="caution">
    <text evidence="5">The sequence shown here is derived from an EMBL/GenBank/DDBJ whole genome shotgun (WGS) entry which is preliminary data.</text>
</comment>
<dbReference type="InterPro" id="IPR002818">
    <property type="entry name" value="DJ-1/PfpI"/>
</dbReference>
<dbReference type="GO" id="GO:0043565">
    <property type="term" value="F:sequence-specific DNA binding"/>
    <property type="evidence" value="ECO:0007669"/>
    <property type="project" value="InterPro"/>
</dbReference>
<evidence type="ECO:0000313" key="6">
    <source>
        <dbReference type="Proteomes" id="UP000295447"/>
    </source>
</evidence>
<dbReference type="PROSITE" id="PS01124">
    <property type="entry name" value="HTH_ARAC_FAMILY_2"/>
    <property type="match status" value="1"/>
</dbReference>
<evidence type="ECO:0000256" key="1">
    <source>
        <dbReference type="ARBA" id="ARBA00023015"/>
    </source>
</evidence>
<dbReference type="PANTHER" id="PTHR43130:SF3">
    <property type="entry name" value="HTH-TYPE TRANSCRIPTIONAL REGULATOR RV1931C"/>
    <property type="match status" value="1"/>
</dbReference>
<evidence type="ECO:0000256" key="3">
    <source>
        <dbReference type="ARBA" id="ARBA00023163"/>
    </source>
</evidence>
<feature type="domain" description="HTH araC/xylS-type" evidence="4">
    <location>
        <begin position="211"/>
        <end position="309"/>
    </location>
</feature>
<keyword evidence="6" id="KW-1185">Reference proteome</keyword>
<sequence>MHRVAVIAVPPVTAFDLAIPEMVFSAVEVDGTPAYDVVVCTAEPGVVATTGSVRMVVDHGLDALRGADTVIVTGSGRRDDFDPEVLDALRQAADAGRRVASICTGAFALASAGVLDGRLATTYWPYSEEFTRRFPRVEVRAGVLYTDDGDVFTSAGVAAGLDLCLYLVRRDHGATVANHAARLAVVAPVRHGGQRQFIESPAQPDNGTGLAETRAWALERLGDELTLTTLAAHAHTSVRNLTRRFRAETAQSPLQWLLQQRVDRARELLETTTLPVERVAHLSGLNSAESLRQHFTKKIGLSPTAYRNTFTHTPS</sequence>
<dbReference type="Pfam" id="PF01965">
    <property type="entry name" value="DJ-1_PfpI"/>
    <property type="match status" value="1"/>
</dbReference>
<name>A0A4R7ZYK4_9ACTN</name>
<organism evidence="5 6">
    <name type="scientific">Kribbella kalugense</name>
    <dbReference type="NCBI Taxonomy" id="2512221"/>
    <lineage>
        <taxon>Bacteria</taxon>
        <taxon>Bacillati</taxon>
        <taxon>Actinomycetota</taxon>
        <taxon>Actinomycetes</taxon>
        <taxon>Propionibacteriales</taxon>
        <taxon>Kribbellaceae</taxon>
        <taxon>Kribbella</taxon>
    </lineage>
</organism>